<dbReference type="RefSeq" id="WP_170176364.1">
    <property type="nucleotide sequence ID" value="NZ_FOFT01000003.1"/>
</dbReference>
<dbReference type="GO" id="GO:0003700">
    <property type="term" value="F:DNA-binding transcription factor activity"/>
    <property type="evidence" value="ECO:0007669"/>
    <property type="project" value="InterPro"/>
</dbReference>
<evidence type="ECO:0000313" key="6">
    <source>
        <dbReference type="Proteomes" id="UP000199028"/>
    </source>
</evidence>
<sequence>MERVVEVADLDAAHEVLNAAYGQMRLNAGIENPHMWMSSRIHGHVRFDELHGRIALEVSVDPMNNFVFGHLGAGMVYYRSGGEDRFWMSGDAFLCAPPESPFIGAIRNPWLSTVTLTQSLIDEVADGVRFDGFRPASAQDAALWWSTCAHLRDEVLPHFVDNPLVTANAIRLLVSTTLAAFPNTAHAAPTPGDRRDAHPRSLRRAVTFIEDNAETDISAADIARAARVSIRALQLAFRRHLATTPMAYLRGVRLSCAHEDLRAGNGSVTEIAARWGYARPSVFAAHYRAAYDVSPSKTLRSG</sequence>
<dbReference type="SMART" id="SM00342">
    <property type="entry name" value="HTH_ARAC"/>
    <property type="match status" value="1"/>
</dbReference>
<keyword evidence="3" id="KW-0804">Transcription</keyword>
<keyword evidence="2 5" id="KW-0238">DNA-binding</keyword>
<name>A0A1H9JN18_9PSEU</name>
<keyword evidence="6" id="KW-1185">Reference proteome</keyword>
<evidence type="ECO:0000259" key="4">
    <source>
        <dbReference type="PROSITE" id="PS01124"/>
    </source>
</evidence>
<evidence type="ECO:0000256" key="2">
    <source>
        <dbReference type="ARBA" id="ARBA00023125"/>
    </source>
</evidence>
<dbReference type="Pfam" id="PF12833">
    <property type="entry name" value="HTH_18"/>
    <property type="match status" value="1"/>
</dbReference>
<accession>A0A1H9JN18</accession>
<evidence type="ECO:0000256" key="3">
    <source>
        <dbReference type="ARBA" id="ARBA00023163"/>
    </source>
</evidence>
<dbReference type="InterPro" id="IPR009057">
    <property type="entry name" value="Homeodomain-like_sf"/>
</dbReference>
<gene>
    <name evidence="5" type="ORF">SAMN05216195_103307</name>
</gene>
<dbReference type="InterPro" id="IPR018060">
    <property type="entry name" value="HTH_AraC"/>
</dbReference>
<organism evidence="5 6">
    <name type="scientific">Lentzea flaviverrucosa</name>
    <dbReference type="NCBI Taxonomy" id="200379"/>
    <lineage>
        <taxon>Bacteria</taxon>
        <taxon>Bacillati</taxon>
        <taxon>Actinomycetota</taxon>
        <taxon>Actinomycetes</taxon>
        <taxon>Pseudonocardiales</taxon>
        <taxon>Pseudonocardiaceae</taxon>
        <taxon>Lentzea</taxon>
    </lineage>
</organism>
<feature type="domain" description="HTH araC/xylS-type" evidence="4">
    <location>
        <begin position="203"/>
        <end position="301"/>
    </location>
</feature>
<evidence type="ECO:0000256" key="1">
    <source>
        <dbReference type="ARBA" id="ARBA00023015"/>
    </source>
</evidence>
<keyword evidence="1" id="KW-0805">Transcription regulation</keyword>
<protein>
    <submittedName>
        <fullName evidence="5">AraC-type DNA-binding protein</fullName>
    </submittedName>
</protein>
<dbReference type="InterPro" id="IPR050204">
    <property type="entry name" value="AraC_XylS_family_regulators"/>
</dbReference>
<dbReference type="Gene3D" id="1.10.10.60">
    <property type="entry name" value="Homeodomain-like"/>
    <property type="match status" value="1"/>
</dbReference>
<dbReference type="PROSITE" id="PS00041">
    <property type="entry name" value="HTH_ARAC_FAMILY_1"/>
    <property type="match status" value="1"/>
</dbReference>
<reference evidence="6" key="1">
    <citation type="submission" date="2016-10" db="EMBL/GenBank/DDBJ databases">
        <authorList>
            <person name="Varghese N."/>
            <person name="Submissions S."/>
        </authorList>
    </citation>
    <scope>NUCLEOTIDE SEQUENCE [LARGE SCALE GENOMIC DNA]</scope>
    <source>
        <strain evidence="6">CGMCC 4.578</strain>
    </source>
</reference>
<dbReference type="InterPro" id="IPR018062">
    <property type="entry name" value="HTH_AraC-typ_CS"/>
</dbReference>
<dbReference type="GO" id="GO:0043565">
    <property type="term" value="F:sequence-specific DNA binding"/>
    <property type="evidence" value="ECO:0007669"/>
    <property type="project" value="InterPro"/>
</dbReference>
<dbReference type="PANTHER" id="PTHR46796">
    <property type="entry name" value="HTH-TYPE TRANSCRIPTIONAL ACTIVATOR RHAS-RELATED"/>
    <property type="match status" value="1"/>
</dbReference>
<proteinExistence type="predicted"/>
<dbReference type="EMBL" id="FOFT01000003">
    <property type="protein sequence ID" value="SEQ88217.1"/>
    <property type="molecule type" value="Genomic_DNA"/>
</dbReference>
<dbReference type="AlphaFoldDB" id="A0A1H9JN18"/>
<dbReference type="PANTHER" id="PTHR46796:SF12">
    <property type="entry name" value="HTH-TYPE DNA-BINDING TRANSCRIPTIONAL ACTIVATOR EUTR"/>
    <property type="match status" value="1"/>
</dbReference>
<dbReference type="SUPFAM" id="SSF46689">
    <property type="entry name" value="Homeodomain-like"/>
    <property type="match status" value="2"/>
</dbReference>
<dbReference type="PROSITE" id="PS01124">
    <property type="entry name" value="HTH_ARAC_FAMILY_2"/>
    <property type="match status" value="1"/>
</dbReference>
<dbReference type="Proteomes" id="UP000199028">
    <property type="component" value="Unassembled WGS sequence"/>
</dbReference>
<evidence type="ECO:0000313" key="5">
    <source>
        <dbReference type="EMBL" id="SEQ88217.1"/>
    </source>
</evidence>